<evidence type="ECO:0000313" key="3">
    <source>
        <dbReference type="Proteomes" id="UP000004030"/>
    </source>
</evidence>
<dbReference type="eggNOG" id="COG1545">
    <property type="taxonomic scope" value="Bacteria"/>
</dbReference>
<feature type="domain" description="ChsH2 C-terminal OB-fold" evidence="1">
    <location>
        <begin position="1"/>
        <end position="57"/>
    </location>
</feature>
<accession>G6EGA4</accession>
<dbReference type="EMBL" id="AGFM01000054">
    <property type="protein sequence ID" value="EHJ59793.1"/>
    <property type="molecule type" value="Genomic_DNA"/>
</dbReference>
<dbReference type="RefSeq" id="WP_007014283.1">
    <property type="nucleotide sequence ID" value="NZ_AGFM01000054.1"/>
</dbReference>
<evidence type="ECO:0000313" key="2">
    <source>
        <dbReference type="EMBL" id="EHJ59793.1"/>
    </source>
</evidence>
<dbReference type="InterPro" id="IPR002878">
    <property type="entry name" value="ChsH2_C"/>
</dbReference>
<name>G6EGA4_9SPHN</name>
<dbReference type="AlphaFoldDB" id="G6EGA4"/>
<evidence type="ECO:0000259" key="1">
    <source>
        <dbReference type="Pfam" id="PF01796"/>
    </source>
</evidence>
<protein>
    <recommendedName>
        <fullName evidence="1">ChsH2 C-terminal OB-fold domain-containing protein</fullName>
    </recommendedName>
</protein>
<reference evidence="2 3" key="1">
    <citation type="journal article" date="2012" name="J. Bacteriol.">
        <title>Genome sequence of benzo(a)pyrene-degrading bacterium Novosphingobium pentaromativorans US6-1.</title>
        <authorList>
            <person name="Luo Y.R."/>
            <person name="Kang S.G."/>
            <person name="Kim S.J."/>
            <person name="Kim M.R."/>
            <person name="Li N."/>
            <person name="Lee J.H."/>
            <person name="Kwon K.K."/>
        </authorList>
    </citation>
    <scope>NUCLEOTIDE SEQUENCE [LARGE SCALE GENOMIC DNA]</scope>
    <source>
        <strain evidence="2 3">US6-1</strain>
    </source>
</reference>
<dbReference type="Proteomes" id="UP000004030">
    <property type="component" value="Unassembled WGS sequence"/>
</dbReference>
<gene>
    <name evidence="2" type="ORF">NSU_3375</name>
</gene>
<dbReference type="Pfam" id="PF01796">
    <property type="entry name" value="OB_ChsH2_C"/>
    <property type="match status" value="1"/>
</dbReference>
<organism evidence="2 3">
    <name type="scientific">Novosphingobium pentaromativorans US6-1</name>
    <dbReference type="NCBI Taxonomy" id="1088721"/>
    <lineage>
        <taxon>Bacteria</taxon>
        <taxon>Pseudomonadati</taxon>
        <taxon>Pseudomonadota</taxon>
        <taxon>Alphaproteobacteria</taxon>
        <taxon>Sphingomonadales</taxon>
        <taxon>Sphingomonadaceae</taxon>
        <taxon>Novosphingobium</taxon>
    </lineage>
</organism>
<sequence>MPNEAVLYSYTTIHPNPKTGESPFSLGYADFQGELRVFGKLDLGPDERPEVGMALRLEPQADTQSGPEYLLVPTKV</sequence>
<comment type="caution">
    <text evidence="2">The sequence shown here is derived from an EMBL/GenBank/DDBJ whole genome shotgun (WGS) entry which is preliminary data.</text>
</comment>
<dbReference type="PATRIC" id="fig|1088721.3.peg.3331"/>
<proteinExistence type="predicted"/>
<keyword evidence="3" id="KW-1185">Reference proteome</keyword>